<reference evidence="6" key="3">
    <citation type="submission" date="2020-06" db="EMBL/GenBank/DDBJ databases">
        <title>Helianthus annuus Genome sequencing and assembly Release 2.</title>
        <authorList>
            <person name="Gouzy J."/>
            <person name="Langlade N."/>
            <person name="Munos S."/>
        </authorList>
    </citation>
    <scope>NUCLEOTIDE SEQUENCE</scope>
    <source>
        <tissue evidence="6">Leaves</tissue>
    </source>
</reference>
<protein>
    <submittedName>
        <fullName evidence="7">Putative toll/interleukin-1 receptor (TIR) domain-containing protein</fullName>
    </submittedName>
    <submittedName>
        <fullName evidence="6">TIR domain, P-loop containing nucleoside triphosphate hydrolase</fullName>
    </submittedName>
</protein>
<dbReference type="InterPro" id="IPR044974">
    <property type="entry name" value="Disease_R_plants"/>
</dbReference>
<dbReference type="EMBL" id="CM007890">
    <property type="protein sequence ID" value="OTG37445.1"/>
    <property type="molecule type" value="Genomic_DNA"/>
</dbReference>
<keyword evidence="8" id="KW-1185">Reference proteome</keyword>
<dbReference type="SUPFAM" id="SSF52200">
    <property type="entry name" value="Toll/Interleukin receptor TIR domain"/>
    <property type="match status" value="1"/>
</dbReference>
<dbReference type="EMBL" id="MNCJ02000316">
    <property type="protein sequence ID" value="KAF5822625.1"/>
    <property type="molecule type" value="Genomic_DNA"/>
</dbReference>
<evidence type="ECO:0000256" key="3">
    <source>
        <dbReference type="ARBA" id="ARBA00022821"/>
    </source>
</evidence>
<evidence type="ECO:0000313" key="8">
    <source>
        <dbReference type="Proteomes" id="UP000215914"/>
    </source>
</evidence>
<reference evidence="6 8" key="1">
    <citation type="journal article" date="2017" name="Nature">
        <title>The sunflower genome provides insights into oil metabolism, flowering and Asterid evolution.</title>
        <authorList>
            <person name="Badouin H."/>
            <person name="Gouzy J."/>
            <person name="Grassa C.J."/>
            <person name="Murat F."/>
            <person name="Staton S.E."/>
            <person name="Cottret L."/>
            <person name="Lelandais-Briere C."/>
            <person name="Owens G.L."/>
            <person name="Carrere S."/>
            <person name="Mayjonade B."/>
            <person name="Legrand L."/>
            <person name="Gill N."/>
            <person name="Kane N.C."/>
            <person name="Bowers J.E."/>
            <person name="Hubner S."/>
            <person name="Bellec A."/>
            <person name="Berard A."/>
            <person name="Berges H."/>
            <person name="Blanchet N."/>
            <person name="Boniface M.C."/>
            <person name="Brunel D."/>
            <person name="Catrice O."/>
            <person name="Chaidir N."/>
            <person name="Claudel C."/>
            <person name="Donnadieu C."/>
            <person name="Faraut T."/>
            <person name="Fievet G."/>
            <person name="Helmstetter N."/>
            <person name="King M."/>
            <person name="Knapp S.J."/>
            <person name="Lai Z."/>
            <person name="Le Paslier M.C."/>
            <person name="Lippi Y."/>
            <person name="Lorenzon L."/>
            <person name="Mandel J.R."/>
            <person name="Marage G."/>
            <person name="Marchand G."/>
            <person name="Marquand E."/>
            <person name="Bret-Mestries E."/>
            <person name="Morien E."/>
            <person name="Nambeesan S."/>
            <person name="Nguyen T."/>
            <person name="Pegot-Espagnet P."/>
            <person name="Pouilly N."/>
            <person name="Raftis F."/>
            <person name="Sallet E."/>
            <person name="Schiex T."/>
            <person name="Thomas J."/>
            <person name="Vandecasteele C."/>
            <person name="Vares D."/>
            <person name="Vear F."/>
            <person name="Vautrin S."/>
            <person name="Crespi M."/>
            <person name="Mangin B."/>
            <person name="Burke J.M."/>
            <person name="Salse J."/>
            <person name="Munos S."/>
            <person name="Vincourt P."/>
            <person name="Rieseberg L.H."/>
            <person name="Langlade N.B."/>
        </authorList>
    </citation>
    <scope>NUCLEOTIDE SEQUENCE [LARGE SCALE GENOMIC DNA]</scope>
    <source>
        <strain evidence="8">cv. SF193</strain>
        <tissue evidence="6">Leaves</tissue>
    </source>
</reference>
<dbReference type="InterPro" id="IPR035897">
    <property type="entry name" value="Toll_tir_struct_dom_sf"/>
</dbReference>
<dbReference type="Pfam" id="PF01582">
    <property type="entry name" value="TIR"/>
    <property type="match status" value="1"/>
</dbReference>
<dbReference type="GO" id="GO:0016787">
    <property type="term" value="F:hydrolase activity"/>
    <property type="evidence" value="ECO:0007669"/>
    <property type="project" value="UniProtKB-KW"/>
</dbReference>
<keyword evidence="7" id="KW-0675">Receptor</keyword>
<dbReference type="Pfam" id="PF00931">
    <property type="entry name" value="NB-ARC"/>
    <property type="match status" value="1"/>
</dbReference>
<dbReference type="PANTHER" id="PTHR11017">
    <property type="entry name" value="LEUCINE-RICH REPEAT-CONTAINING PROTEIN"/>
    <property type="match status" value="1"/>
</dbReference>
<dbReference type="FunFam" id="3.40.50.10140:FF:000007">
    <property type="entry name" value="Disease resistance protein (TIR-NBS-LRR class)"/>
    <property type="match status" value="1"/>
</dbReference>
<keyword evidence="1" id="KW-0433">Leucine-rich repeat</keyword>
<dbReference type="InterPro" id="IPR000157">
    <property type="entry name" value="TIR_dom"/>
</dbReference>
<feature type="domain" description="TIR" evidence="5">
    <location>
        <begin position="13"/>
        <end position="187"/>
    </location>
</feature>
<dbReference type="SUPFAM" id="SSF46785">
    <property type="entry name" value="Winged helix' DNA-binding domain"/>
    <property type="match status" value="1"/>
</dbReference>
<evidence type="ECO:0000256" key="4">
    <source>
        <dbReference type="ARBA" id="ARBA00023027"/>
    </source>
</evidence>
<dbReference type="PANTHER" id="PTHR11017:SF585">
    <property type="entry name" value="TIR DOMAIN-CONTAINING PROTEIN"/>
    <property type="match status" value="1"/>
</dbReference>
<gene>
    <name evidence="7" type="ORF">HannXRQ_Chr01g0018891</name>
    <name evidence="6" type="ORF">HanXRQr2_Chr01g0028741</name>
</gene>
<dbReference type="Gramene" id="mRNA:HanXRQr2_Chr01g0028741">
    <property type="protein sequence ID" value="mRNA:HanXRQr2_Chr01g0028741"/>
    <property type="gene ID" value="HanXRQr2_Chr01g0028741"/>
</dbReference>
<organism evidence="7 8">
    <name type="scientific">Helianthus annuus</name>
    <name type="common">Common sunflower</name>
    <dbReference type="NCBI Taxonomy" id="4232"/>
    <lineage>
        <taxon>Eukaryota</taxon>
        <taxon>Viridiplantae</taxon>
        <taxon>Streptophyta</taxon>
        <taxon>Embryophyta</taxon>
        <taxon>Tracheophyta</taxon>
        <taxon>Spermatophyta</taxon>
        <taxon>Magnoliopsida</taxon>
        <taxon>eudicotyledons</taxon>
        <taxon>Gunneridae</taxon>
        <taxon>Pentapetalae</taxon>
        <taxon>asterids</taxon>
        <taxon>campanulids</taxon>
        <taxon>Asterales</taxon>
        <taxon>Asteraceae</taxon>
        <taxon>Asteroideae</taxon>
        <taxon>Heliantheae alliance</taxon>
        <taxon>Heliantheae</taxon>
        <taxon>Helianthus</taxon>
    </lineage>
</organism>
<accession>A0A251VPF9</accession>
<dbReference type="GO" id="GO:0006952">
    <property type="term" value="P:defense response"/>
    <property type="evidence" value="ECO:0007669"/>
    <property type="project" value="UniProtKB-KW"/>
</dbReference>
<evidence type="ECO:0000313" key="7">
    <source>
        <dbReference type="EMBL" id="OTG37445.1"/>
    </source>
</evidence>
<dbReference type="OMA" id="GWINIAY"/>
<dbReference type="InterPro" id="IPR042197">
    <property type="entry name" value="Apaf_helical"/>
</dbReference>
<dbReference type="InParanoid" id="A0A251VPF9"/>
<evidence type="ECO:0000256" key="1">
    <source>
        <dbReference type="ARBA" id="ARBA00022614"/>
    </source>
</evidence>
<evidence type="ECO:0000259" key="5">
    <source>
        <dbReference type="PROSITE" id="PS50104"/>
    </source>
</evidence>
<dbReference type="InterPro" id="IPR036390">
    <property type="entry name" value="WH_DNA-bd_sf"/>
</dbReference>
<dbReference type="Gene3D" id="3.80.10.10">
    <property type="entry name" value="Ribonuclease Inhibitor"/>
    <property type="match status" value="2"/>
</dbReference>
<dbReference type="Gene3D" id="3.40.50.300">
    <property type="entry name" value="P-loop containing nucleotide triphosphate hydrolases"/>
    <property type="match status" value="1"/>
</dbReference>
<dbReference type="SMART" id="SM00255">
    <property type="entry name" value="TIR"/>
    <property type="match status" value="1"/>
</dbReference>
<keyword evidence="3" id="KW-0611">Plant defense</keyword>
<dbReference type="GO" id="GO:0043531">
    <property type="term" value="F:ADP binding"/>
    <property type="evidence" value="ECO:0007669"/>
    <property type="project" value="InterPro"/>
</dbReference>
<keyword evidence="2" id="KW-0677">Repeat</keyword>
<keyword evidence="4" id="KW-0520">NAD</keyword>
<proteinExistence type="predicted"/>
<dbReference type="InterPro" id="IPR058192">
    <property type="entry name" value="WHD_ROQ1-like"/>
</dbReference>
<dbReference type="Proteomes" id="UP000215914">
    <property type="component" value="Chromosome 1"/>
</dbReference>
<dbReference type="GO" id="GO:0007165">
    <property type="term" value="P:signal transduction"/>
    <property type="evidence" value="ECO:0007669"/>
    <property type="project" value="InterPro"/>
</dbReference>
<name>A0A251VPF9_HELAN</name>
<dbReference type="Gene3D" id="1.10.8.430">
    <property type="entry name" value="Helical domain of apoptotic protease-activating factors"/>
    <property type="match status" value="1"/>
</dbReference>
<dbReference type="InterPro" id="IPR002182">
    <property type="entry name" value="NB-ARC"/>
</dbReference>
<evidence type="ECO:0000313" key="6">
    <source>
        <dbReference type="EMBL" id="KAF5822625.1"/>
    </source>
</evidence>
<dbReference type="Pfam" id="PF23282">
    <property type="entry name" value="WHD_ROQ1"/>
    <property type="match status" value="1"/>
</dbReference>
<keyword evidence="6" id="KW-0378">Hydrolase</keyword>
<dbReference type="InterPro" id="IPR027417">
    <property type="entry name" value="P-loop_NTPase"/>
</dbReference>
<sequence>MVVLTEISEESSYNYDVFLSFRGADTRNNFTDHLLKALREASIRTFFDDAEIRIGETLKPELENAIKSSRASVIVLSKNYASSTWCLDELALIMEQRRTSKHIVFPIFYHVMPSDVRKQRNSFGDAMAEHTQRMETELNSEKRSEWAHRIEKWKKALTEVADMKGKEANGRETKLIEEIVKDISSRLELHKRSDIPKLIGMESSVRTITSFLNDASSHTTDVLTICGMAGIGKTHLADYIFKSHYLEFESSCFLEDIERRCTSQKRLLKLQKQLLKDIQATSWMDIDNVKAATSKIENSLFRKRSFLVLDGINDSEQLDALIGTKGIHPGSKIIITSKNGSLTEKCKLFEAQVPPKHTKHLLHGLNDKDSLQLLTWQAFGCHEPNEGDKKKMKKVVQYCKGHPLALKVLGSSFRSEDATWEDILESLGKEINPDIKKVLKISYDSLPSEKDKELFKYIACLFVGEDRKFTEDILKACGICKPSGIKVLVNRCLLTVRSFGELMMHQLLQDMGRDVVRQESPNRPWERSNLWNHEECLDVLQNKQGTAITQGLALDMRTFENDTWKEPSSANMQMFGFRSYPSFSCLWWLVGWVSGMCSSSRKTKGDFETLALSEMRNLKLLQLNYVQLSGSYKNFPHGIRWLCMHGFPLSYIPSDLQMENLVALDLSNSKLQQLWKKPKLLRSLKFLNLSNCRELVRVGHFSGLPLLERLTLARCTSLIEVCESISTCCQKLEILDLSECNKLKELPRSIGKLKKLTQLLIDGCSNLGEFPADNVNMKSHGCSSSTMVPRTPKSFASSLPRSLVTLSLKDCNLYNESFPMDFSNLPMLKKLYLDGNPMDSMPDCVRSLTRLETLSFSRCWNLKTVLCAPIQLKRLDVGICTSLEKIKFHPEKSAVPRVIYHPSYTLTEIQHIFKIQALSEIDEEVLCSLGWINIAYLNPCRLSKATWSFQAKKLPAQMIYEHGIFSTYLQGQEVPKWFTQRSSGSLFTLQSSPEKGKIKWLNVCIVHTISSMKEAGPSRIEISNLTKKSSWTYEPMMYLVPEDDAFEDGDEVVVVWLSHWMFGKNEFEDGDKVLINFSVLQSLRIRYVGQGPDYANVREYGISPVYDDGKQKEDALGYYKSWKHIIGGDLSDYKVSPSHYRLKRYFWLLSNQNTGQGVL</sequence>
<dbReference type="PRINTS" id="PR00364">
    <property type="entry name" value="DISEASERSIST"/>
</dbReference>
<dbReference type="SUPFAM" id="SSF52540">
    <property type="entry name" value="P-loop containing nucleoside triphosphate hydrolases"/>
    <property type="match status" value="1"/>
</dbReference>
<dbReference type="AlphaFoldDB" id="A0A251VPF9"/>
<dbReference type="InterPro" id="IPR032675">
    <property type="entry name" value="LRR_dom_sf"/>
</dbReference>
<reference evidence="7" key="2">
    <citation type="submission" date="2017-02" db="EMBL/GenBank/DDBJ databases">
        <title>Sunflower complete genome.</title>
        <authorList>
            <person name="Langlade N."/>
            <person name="Munos S."/>
        </authorList>
    </citation>
    <scope>NUCLEOTIDE SEQUENCE [LARGE SCALE GENOMIC DNA]</scope>
    <source>
        <tissue evidence="7">Leaves</tissue>
    </source>
</reference>
<evidence type="ECO:0000256" key="2">
    <source>
        <dbReference type="ARBA" id="ARBA00022737"/>
    </source>
</evidence>
<dbReference type="OrthoDB" id="1357022at2759"/>
<dbReference type="PROSITE" id="PS50104">
    <property type="entry name" value="TIR"/>
    <property type="match status" value="1"/>
</dbReference>
<dbReference type="SUPFAM" id="SSF52058">
    <property type="entry name" value="L domain-like"/>
    <property type="match status" value="1"/>
</dbReference>
<dbReference type="Gene3D" id="3.40.50.10140">
    <property type="entry name" value="Toll/interleukin-1 receptor homology (TIR) domain"/>
    <property type="match status" value="1"/>
</dbReference>